<proteinExistence type="predicted"/>
<name>A0A7W8DJE9_9BACT</name>
<keyword evidence="2" id="KW-1185">Reference proteome</keyword>
<dbReference type="RefSeq" id="WP_184338706.1">
    <property type="nucleotide sequence ID" value="NZ_JACHIG010000002.1"/>
</dbReference>
<accession>A0A7W8DJE9</accession>
<evidence type="ECO:0000313" key="2">
    <source>
        <dbReference type="Proteomes" id="UP000590740"/>
    </source>
</evidence>
<dbReference type="Gene3D" id="3.40.50.10140">
    <property type="entry name" value="Toll/interleukin-1 receptor homology (TIR) domain"/>
    <property type="match status" value="1"/>
</dbReference>
<organism evidence="1 2">
    <name type="scientific">Prosthecobacter vanneervenii</name>
    <dbReference type="NCBI Taxonomy" id="48466"/>
    <lineage>
        <taxon>Bacteria</taxon>
        <taxon>Pseudomonadati</taxon>
        <taxon>Verrucomicrobiota</taxon>
        <taxon>Verrucomicrobiia</taxon>
        <taxon>Verrucomicrobiales</taxon>
        <taxon>Verrucomicrobiaceae</taxon>
        <taxon>Prosthecobacter</taxon>
    </lineage>
</organism>
<comment type="caution">
    <text evidence="1">The sequence shown here is derived from an EMBL/GenBank/DDBJ whole genome shotgun (WGS) entry which is preliminary data.</text>
</comment>
<evidence type="ECO:0000313" key="1">
    <source>
        <dbReference type="EMBL" id="MBB5031776.1"/>
    </source>
</evidence>
<dbReference type="AlphaFoldDB" id="A0A7W8DJE9"/>
<dbReference type="Proteomes" id="UP000590740">
    <property type="component" value="Unassembled WGS sequence"/>
</dbReference>
<gene>
    <name evidence="1" type="ORF">HNQ65_001344</name>
</gene>
<reference evidence="1 2" key="1">
    <citation type="submission" date="2020-08" db="EMBL/GenBank/DDBJ databases">
        <title>Genomic Encyclopedia of Type Strains, Phase IV (KMG-IV): sequencing the most valuable type-strain genomes for metagenomic binning, comparative biology and taxonomic classification.</title>
        <authorList>
            <person name="Goeker M."/>
        </authorList>
    </citation>
    <scope>NUCLEOTIDE SEQUENCE [LARGE SCALE GENOMIC DNA]</scope>
    <source>
        <strain evidence="1 2">DSM 12252</strain>
    </source>
</reference>
<protein>
    <submittedName>
        <fullName evidence="1">Uncharacterized protein</fullName>
    </submittedName>
</protein>
<dbReference type="InterPro" id="IPR035897">
    <property type="entry name" value="Toll_tir_struct_dom_sf"/>
</dbReference>
<dbReference type="EMBL" id="JACHIG010000002">
    <property type="protein sequence ID" value="MBB5031776.1"/>
    <property type="molecule type" value="Genomic_DNA"/>
</dbReference>
<sequence>MPDDSIPAKIEEGPEQSRVLVLCISAKAFGSDWAQLEPSTFRFRDPLNN</sequence>